<evidence type="ECO:0000313" key="2">
    <source>
        <dbReference type="EMBL" id="MCG2623023.1"/>
    </source>
</evidence>
<dbReference type="SUPFAM" id="SSF52317">
    <property type="entry name" value="Class I glutamine amidotransferase-like"/>
    <property type="match status" value="1"/>
</dbReference>
<name>A0ABS9L8W9_9MICC</name>
<dbReference type="Pfam" id="PF07090">
    <property type="entry name" value="GATase1_like"/>
    <property type="match status" value="1"/>
</dbReference>
<proteinExistence type="predicted"/>
<dbReference type="Proteomes" id="UP001165368">
    <property type="component" value="Unassembled WGS sequence"/>
</dbReference>
<dbReference type="RefSeq" id="WP_237821918.1">
    <property type="nucleotide sequence ID" value="NZ_JAKLTQ010000010.1"/>
</dbReference>
<dbReference type="EMBL" id="JAKLTQ010000010">
    <property type="protein sequence ID" value="MCG2623023.1"/>
    <property type="molecule type" value="Genomic_DNA"/>
</dbReference>
<dbReference type="CDD" id="cd03143">
    <property type="entry name" value="A4_beta-galactosidase_middle_domain"/>
    <property type="match status" value="1"/>
</dbReference>
<dbReference type="Gene3D" id="3.40.50.880">
    <property type="match status" value="1"/>
</dbReference>
<dbReference type="InterPro" id="IPR029062">
    <property type="entry name" value="Class_I_gatase-like"/>
</dbReference>
<sequence>MMMIKALLAGESWISNSTHYKGFDSFTSVTYHTGHAPLAKALEGSDIDLTFMPGHEVPESFPRDMDALNRFDVVILSDIGANSLLLPLNTWLSSQRHPDRLELLADWTLNGGGLAMMGGYLSFQGIEAKAFYAGSAVERVLPVEISRFDDRAERPAGVRPVLLREQALGLDLSVLPAGPWPHLLGYNKVAAKAGTEVLAEIDGDPLLVVGGAGRGRSAAWTSDISPHWCPQDFSDWHGYRTIFTSLITWLAGGHGTPVREAAAQKETSHV</sequence>
<accession>A0ABS9L8W9</accession>
<keyword evidence="2" id="KW-0315">Glutamine amidotransferase</keyword>
<dbReference type="PANTHER" id="PTHR37947:SF2">
    <property type="entry name" value="VON WILLEBRAND FACTOR TYPE A"/>
    <property type="match status" value="1"/>
</dbReference>
<comment type="caution">
    <text evidence="2">The sequence shown here is derived from an EMBL/GenBank/DDBJ whole genome shotgun (WGS) entry which is preliminary data.</text>
</comment>
<evidence type="ECO:0000259" key="1">
    <source>
        <dbReference type="Pfam" id="PF07090"/>
    </source>
</evidence>
<gene>
    <name evidence="2" type="ORF">LVY72_14060</name>
</gene>
<dbReference type="PANTHER" id="PTHR37947">
    <property type="entry name" value="BLL2462 PROTEIN"/>
    <property type="match status" value="1"/>
</dbReference>
<protein>
    <submittedName>
        <fullName evidence="2">Glutamine amidotransferase</fullName>
    </submittedName>
</protein>
<dbReference type="InterPro" id="IPR010768">
    <property type="entry name" value="GATase1-like"/>
</dbReference>
<feature type="domain" description="Putative glutamine amidotransferase" evidence="1">
    <location>
        <begin position="5"/>
        <end position="251"/>
    </location>
</feature>
<keyword evidence="3" id="KW-1185">Reference proteome</keyword>
<reference evidence="2" key="1">
    <citation type="submission" date="2022-01" db="EMBL/GenBank/DDBJ databases">
        <authorList>
            <person name="Jo J.-H."/>
            <person name="Im W.-T."/>
        </authorList>
    </citation>
    <scope>NUCLEOTIDE SEQUENCE</scope>
    <source>
        <strain evidence="2">I2-34</strain>
    </source>
</reference>
<organism evidence="2 3">
    <name type="scientific">Arthrobacter hankyongi</name>
    <dbReference type="NCBI Taxonomy" id="2904801"/>
    <lineage>
        <taxon>Bacteria</taxon>
        <taxon>Bacillati</taxon>
        <taxon>Actinomycetota</taxon>
        <taxon>Actinomycetes</taxon>
        <taxon>Micrococcales</taxon>
        <taxon>Micrococcaceae</taxon>
        <taxon>Arthrobacter</taxon>
    </lineage>
</organism>
<evidence type="ECO:0000313" key="3">
    <source>
        <dbReference type="Proteomes" id="UP001165368"/>
    </source>
</evidence>